<dbReference type="Pfam" id="PF00467">
    <property type="entry name" value="KOW"/>
    <property type="match status" value="1"/>
</dbReference>
<dbReference type="GO" id="GO:0006354">
    <property type="term" value="P:DNA-templated transcription elongation"/>
    <property type="evidence" value="ECO:0007669"/>
    <property type="project" value="UniProtKB-UniRule"/>
</dbReference>
<dbReference type="InterPro" id="IPR006645">
    <property type="entry name" value="NGN-like_dom"/>
</dbReference>
<evidence type="ECO:0000259" key="8">
    <source>
        <dbReference type="SMART" id="SM00738"/>
    </source>
</evidence>
<dbReference type="Gene3D" id="2.30.30.30">
    <property type="match status" value="1"/>
</dbReference>
<feature type="domain" description="NusG-like N-terminal" evidence="8">
    <location>
        <begin position="10"/>
        <end position="126"/>
    </location>
</feature>
<dbReference type="Gene3D" id="3.30.70.940">
    <property type="entry name" value="NusG, N-terminal domain"/>
    <property type="match status" value="1"/>
</dbReference>
<dbReference type="AlphaFoldDB" id="A0A0G4K462"/>
<dbReference type="Pfam" id="PF02357">
    <property type="entry name" value="NusG"/>
    <property type="match status" value="1"/>
</dbReference>
<dbReference type="InterPro" id="IPR036735">
    <property type="entry name" value="NGN_dom_sf"/>
</dbReference>
<dbReference type="GO" id="GO:0032784">
    <property type="term" value="P:regulation of DNA-templated transcription elongation"/>
    <property type="evidence" value="ECO:0007669"/>
    <property type="project" value="InterPro"/>
</dbReference>
<dbReference type="FunFam" id="2.30.30.30:FF:000002">
    <property type="entry name" value="Transcription termination/antitermination factor NusG"/>
    <property type="match status" value="1"/>
</dbReference>
<evidence type="ECO:0000256" key="6">
    <source>
        <dbReference type="NCBIfam" id="TIGR00922"/>
    </source>
</evidence>
<dbReference type="SMART" id="SM00739">
    <property type="entry name" value="KOW"/>
    <property type="match status" value="1"/>
</dbReference>
<reference evidence="11" key="1">
    <citation type="submission" date="2015-04" db="EMBL/GenBank/DDBJ databases">
        <authorList>
            <person name="Mushtaq Mamoona"/>
        </authorList>
    </citation>
    <scope>NUCLEOTIDE SEQUENCE [LARGE SCALE GENOMIC DNA]</scope>
    <source>
        <strain evidence="11">AN4859/03</strain>
    </source>
</reference>
<keyword evidence="3 5" id="KW-0805">Transcription regulation</keyword>
<evidence type="ECO:0000256" key="3">
    <source>
        <dbReference type="ARBA" id="ARBA00023015"/>
    </source>
</evidence>
<evidence type="ECO:0000313" key="11">
    <source>
        <dbReference type="Proteomes" id="UP000043763"/>
    </source>
</evidence>
<dbReference type="InterPro" id="IPR043425">
    <property type="entry name" value="NusG-like"/>
</dbReference>
<dbReference type="GO" id="GO:0031564">
    <property type="term" value="P:transcription antitermination"/>
    <property type="evidence" value="ECO:0007669"/>
    <property type="project" value="UniProtKB-UniRule"/>
</dbReference>
<sequence>MSEEISDIKDYKWYIVHTQHGYENKVRERIEKRAKENGMTDLIVDIYIPSETVTSTKNGKKVSKEEFFYPGYVLVKMIMNDATQSMVRRTPGVAGFIGSHATTKEEGNIIPTPLSESDVARIFENREEKSKTGINEIIGMEFDIGEKVQVIDGPFNGLNGIIENINSDKGRVTVKIEIFGRSTPTELEFSKVKKL</sequence>
<dbReference type="RefSeq" id="WP_014488770.1">
    <property type="nucleotide sequence ID" value="NZ_CVLB01000001.1"/>
</dbReference>
<dbReference type="CDD" id="cd09891">
    <property type="entry name" value="NGN_Bact_1"/>
    <property type="match status" value="1"/>
</dbReference>
<dbReference type="InterPro" id="IPR008991">
    <property type="entry name" value="Translation_prot_SH3-like_sf"/>
</dbReference>
<keyword evidence="4 5" id="KW-0804">Transcription</keyword>
<dbReference type="HAMAP" id="MF_00948">
    <property type="entry name" value="NusG"/>
    <property type="match status" value="1"/>
</dbReference>
<dbReference type="GO" id="GO:0006353">
    <property type="term" value="P:DNA-templated transcription termination"/>
    <property type="evidence" value="ECO:0007669"/>
    <property type="project" value="UniProtKB-UniRule"/>
</dbReference>
<keyword evidence="1 5" id="KW-0806">Transcription termination</keyword>
<evidence type="ECO:0000259" key="9">
    <source>
        <dbReference type="SMART" id="SM00739"/>
    </source>
</evidence>
<dbReference type="InterPro" id="IPR005824">
    <property type="entry name" value="KOW"/>
</dbReference>
<dbReference type="GeneID" id="44970852"/>
<dbReference type="SUPFAM" id="SSF50104">
    <property type="entry name" value="Translation proteins SH3-like domain"/>
    <property type="match status" value="1"/>
</dbReference>
<dbReference type="Proteomes" id="UP000043763">
    <property type="component" value="Unassembled WGS sequence"/>
</dbReference>
<protein>
    <recommendedName>
        <fullName evidence="5 6">Transcription termination/antitermination protein NusG</fullName>
    </recommendedName>
</protein>
<dbReference type="NCBIfam" id="TIGR00922">
    <property type="entry name" value="nusG"/>
    <property type="match status" value="1"/>
</dbReference>
<evidence type="ECO:0000256" key="1">
    <source>
        <dbReference type="ARBA" id="ARBA00022472"/>
    </source>
</evidence>
<dbReference type="GO" id="GO:0005829">
    <property type="term" value="C:cytosol"/>
    <property type="evidence" value="ECO:0007669"/>
    <property type="project" value="TreeGrafter"/>
</dbReference>
<dbReference type="CDD" id="cd06091">
    <property type="entry name" value="KOW_NusG"/>
    <property type="match status" value="1"/>
</dbReference>
<organism evidence="10 11">
    <name type="scientific">Brachyspira suanatina</name>
    <dbReference type="NCBI Taxonomy" id="381802"/>
    <lineage>
        <taxon>Bacteria</taxon>
        <taxon>Pseudomonadati</taxon>
        <taxon>Spirochaetota</taxon>
        <taxon>Spirochaetia</taxon>
        <taxon>Brachyspirales</taxon>
        <taxon>Brachyspiraceae</taxon>
        <taxon>Brachyspira</taxon>
    </lineage>
</organism>
<name>A0A0G4K462_9SPIR</name>
<keyword evidence="11" id="KW-1185">Reference proteome</keyword>
<dbReference type="SMART" id="SM00738">
    <property type="entry name" value="NGN"/>
    <property type="match status" value="1"/>
</dbReference>
<dbReference type="InterPro" id="IPR001062">
    <property type="entry name" value="Transcrpt_antiterm_NusG"/>
</dbReference>
<accession>A0A0G4K462</accession>
<evidence type="ECO:0000256" key="2">
    <source>
        <dbReference type="ARBA" id="ARBA00022814"/>
    </source>
</evidence>
<comment type="function">
    <text evidence="5 7">Participates in transcription elongation, termination and antitermination.</text>
</comment>
<evidence type="ECO:0000256" key="4">
    <source>
        <dbReference type="ARBA" id="ARBA00023163"/>
    </source>
</evidence>
<comment type="similarity">
    <text evidence="5 7">Belongs to the NusG family.</text>
</comment>
<evidence type="ECO:0000256" key="5">
    <source>
        <dbReference type="HAMAP-Rule" id="MF_00948"/>
    </source>
</evidence>
<dbReference type="PANTHER" id="PTHR30265:SF2">
    <property type="entry name" value="TRANSCRIPTION TERMINATION_ANTITERMINATION PROTEIN NUSG"/>
    <property type="match status" value="1"/>
</dbReference>
<feature type="domain" description="KOW" evidence="9">
    <location>
        <begin position="141"/>
        <end position="168"/>
    </location>
</feature>
<dbReference type="PANTHER" id="PTHR30265">
    <property type="entry name" value="RHO-INTERACTING TRANSCRIPTION TERMINATION FACTOR NUSG"/>
    <property type="match status" value="1"/>
</dbReference>
<dbReference type="OrthoDB" id="9809075at2"/>
<gene>
    <name evidence="5" type="primary">nusG</name>
    <name evidence="10" type="ORF">BRSU_0374</name>
</gene>
<keyword evidence="2 5" id="KW-0889">Transcription antitermination</keyword>
<evidence type="ECO:0000313" key="10">
    <source>
        <dbReference type="EMBL" id="CRF31792.1"/>
    </source>
</evidence>
<dbReference type="InterPro" id="IPR014722">
    <property type="entry name" value="Rib_uL2_dom2"/>
</dbReference>
<dbReference type="EMBL" id="CVLB01000001">
    <property type="protein sequence ID" value="CRF31792.1"/>
    <property type="molecule type" value="Genomic_DNA"/>
</dbReference>
<evidence type="ECO:0000256" key="7">
    <source>
        <dbReference type="RuleBase" id="RU000538"/>
    </source>
</evidence>
<dbReference type="InterPro" id="IPR047050">
    <property type="entry name" value="NGN"/>
</dbReference>
<dbReference type="PRINTS" id="PR00338">
    <property type="entry name" value="NUSGTNSCPFCT"/>
</dbReference>
<dbReference type="SUPFAM" id="SSF82679">
    <property type="entry name" value="N-utilization substance G protein NusG, N-terminal domain"/>
    <property type="match status" value="1"/>
</dbReference>
<proteinExistence type="inferred from homology"/>